<keyword evidence="1" id="KW-0472">Membrane</keyword>
<proteinExistence type="predicted"/>
<dbReference type="AlphaFoldDB" id="A0A381PE34"/>
<keyword evidence="1" id="KW-0812">Transmembrane</keyword>
<protein>
    <submittedName>
        <fullName evidence="2">Uncharacterized protein</fullName>
    </submittedName>
</protein>
<gene>
    <name evidence="2" type="ORF">METZ01_LOCUS17432</name>
</gene>
<organism evidence="2">
    <name type="scientific">marine metagenome</name>
    <dbReference type="NCBI Taxonomy" id="408172"/>
    <lineage>
        <taxon>unclassified sequences</taxon>
        <taxon>metagenomes</taxon>
        <taxon>ecological metagenomes</taxon>
    </lineage>
</organism>
<accession>A0A381PE34</accession>
<sequence length="44" mass="4846">MDELLQDRRGRILFGLNMSVAHSTVSDVVYVAAGREAGFSRSFS</sequence>
<reference evidence="2" key="1">
    <citation type="submission" date="2018-05" db="EMBL/GenBank/DDBJ databases">
        <authorList>
            <person name="Lanie J.A."/>
            <person name="Ng W.-L."/>
            <person name="Kazmierczak K.M."/>
            <person name="Andrzejewski T.M."/>
            <person name="Davidsen T.M."/>
            <person name="Wayne K.J."/>
            <person name="Tettelin H."/>
            <person name="Glass J.I."/>
            <person name="Rusch D."/>
            <person name="Podicherti R."/>
            <person name="Tsui H.-C.T."/>
            <person name="Winkler M.E."/>
        </authorList>
    </citation>
    <scope>NUCLEOTIDE SEQUENCE</scope>
</reference>
<dbReference type="EMBL" id="UINC01000938">
    <property type="protein sequence ID" value="SUZ64578.1"/>
    <property type="molecule type" value="Genomic_DNA"/>
</dbReference>
<keyword evidence="1" id="KW-1133">Transmembrane helix</keyword>
<evidence type="ECO:0000256" key="1">
    <source>
        <dbReference type="SAM" id="Phobius"/>
    </source>
</evidence>
<feature type="transmembrane region" description="Helical" evidence="1">
    <location>
        <begin position="12"/>
        <end position="33"/>
    </location>
</feature>
<name>A0A381PE34_9ZZZZ</name>
<evidence type="ECO:0000313" key="2">
    <source>
        <dbReference type="EMBL" id="SUZ64578.1"/>
    </source>
</evidence>